<keyword evidence="4" id="KW-0805">Transcription regulation</keyword>
<protein>
    <recommendedName>
        <fullName evidence="8">Histone deacetylase complex subunit SAP30 Sin3 binding domain-containing protein</fullName>
    </recommendedName>
</protein>
<dbReference type="Gene3D" id="6.10.160.20">
    <property type="match status" value="1"/>
</dbReference>
<accession>A0A2H4SAT0</accession>
<dbReference type="Pfam" id="PF13867">
    <property type="entry name" value="SAP30_Sin3_bdg"/>
    <property type="match status" value="1"/>
</dbReference>
<evidence type="ECO:0000256" key="6">
    <source>
        <dbReference type="ARBA" id="ARBA00023242"/>
    </source>
</evidence>
<keyword evidence="3" id="KW-0678">Repressor</keyword>
<evidence type="ECO:0000256" key="5">
    <source>
        <dbReference type="ARBA" id="ARBA00023163"/>
    </source>
</evidence>
<comment type="subcellular location">
    <subcellularLocation>
        <location evidence="1">Nucleus</location>
    </subcellularLocation>
</comment>
<comment type="similarity">
    <text evidence="2">Belongs to the SAP30 family.</text>
</comment>
<dbReference type="InterPro" id="IPR024145">
    <property type="entry name" value="His_deAcase_SAP30/SAP30L"/>
</dbReference>
<dbReference type="EMBL" id="CP023323">
    <property type="protein sequence ID" value="ATY60216.1"/>
    <property type="molecule type" value="Genomic_DNA"/>
</dbReference>
<dbReference type="Proteomes" id="UP000323067">
    <property type="component" value="Chromosome vi"/>
</dbReference>
<evidence type="ECO:0000256" key="1">
    <source>
        <dbReference type="ARBA" id="ARBA00004123"/>
    </source>
</evidence>
<dbReference type="PANTHER" id="PTHR13286:SF23">
    <property type="entry name" value="HISTONE DEACETYLASE COMPLEX SUBUNIT SAP30 SIN3 BINDING DOMAIN-CONTAINING PROTEIN"/>
    <property type="match status" value="1"/>
</dbReference>
<proteinExistence type="inferred from homology"/>
<evidence type="ECO:0000256" key="2">
    <source>
        <dbReference type="ARBA" id="ARBA00006283"/>
    </source>
</evidence>
<gene>
    <name evidence="9" type="ORF">A9K55_005922</name>
</gene>
<feature type="compositionally biased region" description="Polar residues" evidence="7">
    <location>
        <begin position="24"/>
        <end position="58"/>
    </location>
</feature>
<evidence type="ECO:0000259" key="8">
    <source>
        <dbReference type="Pfam" id="PF13867"/>
    </source>
</evidence>
<feature type="domain" description="Histone deacetylase complex subunit SAP30 Sin3 binding" evidence="8">
    <location>
        <begin position="157"/>
        <end position="189"/>
    </location>
</feature>
<dbReference type="VEuPathDB" id="FungiDB:A9K55_005922"/>
<name>A0A2H4SAT0_CORMI</name>
<evidence type="ECO:0000256" key="3">
    <source>
        <dbReference type="ARBA" id="ARBA00022491"/>
    </source>
</evidence>
<evidence type="ECO:0000313" key="10">
    <source>
        <dbReference type="Proteomes" id="UP000323067"/>
    </source>
</evidence>
<evidence type="ECO:0000313" key="9">
    <source>
        <dbReference type="EMBL" id="ATY60216.1"/>
    </source>
</evidence>
<keyword evidence="6" id="KW-0539">Nucleus</keyword>
<dbReference type="InterPro" id="IPR038291">
    <property type="entry name" value="SAP30_C_sf"/>
</dbReference>
<organism evidence="9 10">
    <name type="scientific">Cordyceps militaris</name>
    <name type="common">Caterpillar fungus</name>
    <name type="synonym">Clavaria militaris</name>
    <dbReference type="NCBI Taxonomy" id="73501"/>
    <lineage>
        <taxon>Eukaryota</taxon>
        <taxon>Fungi</taxon>
        <taxon>Dikarya</taxon>
        <taxon>Ascomycota</taxon>
        <taxon>Pezizomycotina</taxon>
        <taxon>Sordariomycetes</taxon>
        <taxon>Hypocreomycetidae</taxon>
        <taxon>Hypocreales</taxon>
        <taxon>Cordycipitaceae</taxon>
        <taxon>Cordyceps</taxon>
    </lineage>
</organism>
<reference evidence="9 10" key="1">
    <citation type="journal article" date="2017" name="BMC Genomics">
        <title>Chromosome level assembly and secondary metabolite potential of the parasitic fungus Cordyceps militaris.</title>
        <authorList>
            <person name="Kramer G.J."/>
            <person name="Nodwell J.R."/>
        </authorList>
    </citation>
    <scope>NUCLEOTIDE SEQUENCE [LARGE SCALE GENOMIC DNA]</scope>
    <source>
        <strain evidence="9 10">ATCC 34164</strain>
    </source>
</reference>
<keyword evidence="5" id="KW-0804">Transcription</keyword>
<dbReference type="GO" id="GO:0005634">
    <property type="term" value="C:nucleus"/>
    <property type="evidence" value="ECO:0007669"/>
    <property type="project" value="UniProtKB-SubCell"/>
</dbReference>
<dbReference type="AlphaFoldDB" id="A0A2H4SAT0"/>
<dbReference type="PANTHER" id="PTHR13286">
    <property type="entry name" value="SAP30"/>
    <property type="match status" value="1"/>
</dbReference>
<evidence type="ECO:0000256" key="7">
    <source>
        <dbReference type="SAM" id="MobiDB-lite"/>
    </source>
</evidence>
<dbReference type="VEuPathDB" id="FungiDB:CCM_03041"/>
<dbReference type="InterPro" id="IPR025718">
    <property type="entry name" value="SAP30_Sin3-bd"/>
</dbReference>
<feature type="compositionally biased region" description="Basic and acidic residues" evidence="7">
    <location>
        <begin position="9"/>
        <end position="23"/>
    </location>
</feature>
<evidence type="ECO:0000256" key="4">
    <source>
        <dbReference type="ARBA" id="ARBA00023015"/>
    </source>
</evidence>
<feature type="region of interest" description="Disordered" evidence="7">
    <location>
        <begin position="1"/>
        <end position="73"/>
    </location>
</feature>
<sequence>MPPKTAARGQDDKLDGPVTKERPSASSTKMRRNASQTSNSQAREPLTNVPTSAPTQGLSEPAPPTVSSFVFPRGSETSARDQLCLASSLPTLTLPPLCRQIPWASLERDALHAYRREHELPSATSFISTFHEYILSERAGIGLYSPTMVRKRKARRQNKEHLALAVRKHFNGVGIQENDVIVDFICKIRHSKSVKVVGLSKNEALFAD</sequence>
<dbReference type="OrthoDB" id="510958at2759"/>